<feature type="transmembrane region" description="Helical" evidence="1">
    <location>
        <begin position="36"/>
        <end position="55"/>
    </location>
</feature>
<dbReference type="AlphaFoldDB" id="A0ABD3E109"/>
<gene>
    <name evidence="2" type="ORF">CASFOL_007612</name>
</gene>
<protein>
    <submittedName>
        <fullName evidence="2">Uncharacterized protein</fullName>
    </submittedName>
</protein>
<keyword evidence="3" id="KW-1185">Reference proteome</keyword>
<keyword evidence="1" id="KW-0472">Membrane</keyword>
<comment type="caution">
    <text evidence="2">The sequence shown here is derived from an EMBL/GenBank/DDBJ whole genome shotgun (WGS) entry which is preliminary data.</text>
</comment>
<proteinExistence type="predicted"/>
<keyword evidence="1" id="KW-0812">Transmembrane</keyword>
<dbReference type="Proteomes" id="UP001632038">
    <property type="component" value="Unassembled WGS sequence"/>
</dbReference>
<evidence type="ECO:0000313" key="2">
    <source>
        <dbReference type="EMBL" id="KAL3648188.1"/>
    </source>
</evidence>
<keyword evidence="1" id="KW-1133">Transmembrane helix</keyword>
<sequence>MHVDRFSPGGVSSTLIHGLYSRGVMSHVHLTADTKFRAGNAAIMAFVLLIFFLEINNLPHNSKKSCWTYAWLMQRGLDEHEETRVELEELISDTTAYKSKIDAMVEQLKEQAAQITKFMAFMELVGHNDQDLARSDYEYSRPSI</sequence>
<evidence type="ECO:0000313" key="3">
    <source>
        <dbReference type="Proteomes" id="UP001632038"/>
    </source>
</evidence>
<accession>A0ABD3E109</accession>
<dbReference type="EMBL" id="JAVIJP010000008">
    <property type="protein sequence ID" value="KAL3648188.1"/>
    <property type="molecule type" value="Genomic_DNA"/>
</dbReference>
<organism evidence="2 3">
    <name type="scientific">Castilleja foliolosa</name>
    <dbReference type="NCBI Taxonomy" id="1961234"/>
    <lineage>
        <taxon>Eukaryota</taxon>
        <taxon>Viridiplantae</taxon>
        <taxon>Streptophyta</taxon>
        <taxon>Embryophyta</taxon>
        <taxon>Tracheophyta</taxon>
        <taxon>Spermatophyta</taxon>
        <taxon>Magnoliopsida</taxon>
        <taxon>eudicotyledons</taxon>
        <taxon>Gunneridae</taxon>
        <taxon>Pentapetalae</taxon>
        <taxon>asterids</taxon>
        <taxon>lamiids</taxon>
        <taxon>Lamiales</taxon>
        <taxon>Orobanchaceae</taxon>
        <taxon>Pedicularideae</taxon>
        <taxon>Castillejinae</taxon>
        <taxon>Castilleja</taxon>
    </lineage>
</organism>
<reference evidence="3" key="1">
    <citation type="journal article" date="2024" name="IScience">
        <title>Strigolactones Initiate the Formation of Haustorium-like Structures in Castilleja.</title>
        <authorList>
            <person name="Buerger M."/>
            <person name="Peterson D."/>
            <person name="Chory J."/>
        </authorList>
    </citation>
    <scope>NUCLEOTIDE SEQUENCE [LARGE SCALE GENOMIC DNA]</scope>
</reference>
<name>A0ABD3E109_9LAMI</name>
<evidence type="ECO:0000256" key="1">
    <source>
        <dbReference type="SAM" id="Phobius"/>
    </source>
</evidence>